<keyword evidence="3" id="KW-1185">Reference proteome</keyword>
<keyword evidence="2" id="KW-0378">Hydrolase</keyword>
<accession>A0A202EBI9</accession>
<keyword evidence="1" id="KW-0472">Membrane</keyword>
<evidence type="ECO:0000313" key="2">
    <source>
        <dbReference type="EMBL" id="OVE85653.1"/>
    </source>
</evidence>
<keyword evidence="1" id="KW-0812">Transmembrane</keyword>
<feature type="transmembrane region" description="Helical" evidence="1">
    <location>
        <begin position="141"/>
        <end position="162"/>
    </location>
</feature>
<evidence type="ECO:0000313" key="3">
    <source>
        <dbReference type="Proteomes" id="UP000196084"/>
    </source>
</evidence>
<gene>
    <name evidence="2" type="ORF">B2G88_02170</name>
</gene>
<organism evidence="2 3">
    <name type="scientific">Natronolimnobius baerhuensis</name>
    <dbReference type="NCBI Taxonomy" id="253108"/>
    <lineage>
        <taxon>Archaea</taxon>
        <taxon>Methanobacteriati</taxon>
        <taxon>Methanobacteriota</taxon>
        <taxon>Stenosarchaea group</taxon>
        <taxon>Halobacteria</taxon>
        <taxon>Halobacteriales</taxon>
        <taxon>Natrialbaceae</taxon>
        <taxon>Natronolimnobius</taxon>
    </lineage>
</organism>
<name>A0A202EBI9_9EURY</name>
<feature type="transmembrane region" description="Helical" evidence="1">
    <location>
        <begin position="85"/>
        <end position="107"/>
    </location>
</feature>
<dbReference type="AlphaFoldDB" id="A0A202EBI9"/>
<feature type="transmembrane region" description="Helical" evidence="1">
    <location>
        <begin position="60"/>
        <end position="78"/>
    </location>
</feature>
<dbReference type="InterPro" id="IPR007404">
    <property type="entry name" value="YdjM-like"/>
</dbReference>
<dbReference type="Proteomes" id="UP000196084">
    <property type="component" value="Unassembled WGS sequence"/>
</dbReference>
<proteinExistence type="predicted"/>
<dbReference type="OrthoDB" id="200338at2157"/>
<comment type="caution">
    <text evidence="2">The sequence shown here is derived from an EMBL/GenBank/DDBJ whole genome shotgun (WGS) entry which is preliminary data.</text>
</comment>
<dbReference type="GO" id="GO:0016787">
    <property type="term" value="F:hydrolase activity"/>
    <property type="evidence" value="ECO:0007669"/>
    <property type="project" value="UniProtKB-KW"/>
</dbReference>
<reference evidence="2 3" key="1">
    <citation type="submission" date="2017-02" db="EMBL/GenBank/DDBJ databases">
        <title>Natronthermophilus aegyptiacus gen. nov.,sp. nov., an aerobic, extremely halophilic alkalithermophilic archaeon isolated from the athalassohaline Wadi An Natrun, Egypt.</title>
        <authorList>
            <person name="Zhao B."/>
        </authorList>
    </citation>
    <scope>NUCLEOTIDE SEQUENCE [LARGE SCALE GENOMIC DNA]</scope>
    <source>
        <strain evidence="2 3">CGMCC 1.3597</strain>
    </source>
</reference>
<evidence type="ECO:0000256" key="1">
    <source>
        <dbReference type="SAM" id="Phobius"/>
    </source>
</evidence>
<sequence>MQPVVHLVVGYICYAAYARWRFDGPPADAPVLAALVGAALPDLLDKPLAAAGVVGVGRTVGHSLLFVVPLVVVVWFSARARDREVLGVAFAIGIGSHIATDIPWHVLAGDYHELGFLLWPITPMPEYSGVKGLGTLPALEVTITTLWLEAVIFVAGVALWWHDGRTGLEAIRRRLGR</sequence>
<protein>
    <submittedName>
        <fullName evidence="2">Hydrolase</fullName>
    </submittedName>
</protein>
<keyword evidence="1" id="KW-1133">Transmembrane helix</keyword>
<dbReference type="RefSeq" id="WP_054862170.1">
    <property type="nucleotide sequence ID" value="NZ_MWPH01000001.1"/>
</dbReference>
<dbReference type="EMBL" id="MWPH01000001">
    <property type="protein sequence ID" value="OVE85653.1"/>
    <property type="molecule type" value="Genomic_DNA"/>
</dbReference>
<dbReference type="Pfam" id="PF04307">
    <property type="entry name" value="YdjM"/>
    <property type="match status" value="1"/>
</dbReference>